<accession>A0AAE7VJF1</accession>
<name>A0AAE7VJF1_SERFO</name>
<dbReference type="Pfam" id="PF22783">
    <property type="entry name" value="BapA_N"/>
    <property type="match status" value="1"/>
</dbReference>
<feature type="domain" description="PKD/Chitinase" evidence="3">
    <location>
        <begin position="4631"/>
        <end position="4710"/>
    </location>
</feature>
<feature type="compositionally biased region" description="Low complexity" evidence="2">
    <location>
        <begin position="7293"/>
        <end position="7313"/>
    </location>
</feature>
<dbReference type="InterPro" id="IPR050350">
    <property type="entry name" value="Compl-Cell_Adhes-Reg"/>
</dbReference>
<feature type="domain" description="PKD/Chitinase" evidence="3">
    <location>
        <begin position="2914"/>
        <end position="2991"/>
    </location>
</feature>
<proteinExistence type="predicted"/>
<gene>
    <name evidence="4" type="ORF">G9399_27120</name>
</gene>
<dbReference type="Pfam" id="PF19077">
    <property type="entry name" value="Big_13"/>
    <property type="match status" value="37"/>
</dbReference>
<feature type="domain" description="PKD/Chitinase" evidence="3">
    <location>
        <begin position="2510"/>
        <end position="2587"/>
    </location>
</feature>
<keyword evidence="1" id="KW-0768">Sushi</keyword>
<dbReference type="NCBIfam" id="NF012196">
    <property type="entry name" value="Ig_like_ice"/>
    <property type="match status" value="25"/>
</dbReference>
<dbReference type="InterPro" id="IPR048051">
    <property type="entry name" value="BapA-like_prefix-like"/>
</dbReference>
<dbReference type="NCBIfam" id="NF033510">
    <property type="entry name" value="Ca_tandemer"/>
    <property type="match status" value="68"/>
</dbReference>
<evidence type="ECO:0000313" key="4">
    <source>
        <dbReference type="EMBL" id="QXT42792.1"/>
    </source>
</evidence>
<sequence length="7503" mass="746336">MAQSNFTLGAVDIIARHGGAKIADVTTGTRSVSLTQSSIVRIHGTQALVSSYERQGNDLIVHMKDGTTVRYQSFFELDADGKHSELVFDDGNGAIQHAIFPATAATAEPMLITPQFESLSDVSPLLINNHELSNGAIAAILAGLALGAGVAIATGTGKNDHRNDEPSVPPEQPTLTVGKLGQDNVLNASEVKIAQLLSGLTTGVAAGATITLTLNGKSYTTTVGADGKWSFDFSSTALAGLKDGNYQLTVKVTNQDGISVEKTISVLVDTTPPVLTVNKLTGDDHLTGAELKAAQALSGTGEAGLTITITLNGKTYTTTVGSNGKWSLQLPAADLALLKNGNYELIVTSVDKAGNQTTVDHQISVDTTVVNPTPQITISALTGDNVINANEAKSTQTLSGHTQNVEAGQTVTITLNGKTYSAVVQGDGSWSLSLPAADLAALANGSITLNATVTDKAGQSANALENIAVDLTAPVLTVNKLAGDDVLNAAEAQTSQTLSGTSNPGQSIVVTLNGKTYTAVTGADGKWSLVLPAADLQALAQGDNPLTVTATDSAGNSTTVTEHLQVDTVPPVLTLDKFTGDDVVTADEQKSAQNITGTASVSEAGLVVSVSFNGKTYTGIVGADGKWSISVPAADMAALTNGSYEMVATLSDQAGNTTTTAPQLITVDNQLSAINIGIVSSDDKLNAVEAGLPLAISGTTANVATGATVTVTLNGKTYTALVLADGSWTLQVPSADLQLLAEGNNTISASVTGNDGSTVTTTHNLDVYTHDLPAVTLNTPFGDGILNGAEAGQPQTLTGTTGITSPGQTVTVTLGGKTYTGTVDANGNWSVTLPSADLQALPDGTPALTVTVTDAAGNSNTLNTTVTVDETAPTLTVGLIAGDDVLNAAEVLVAQTVSGTASVADAGRTVTLTLNGKTYTAVVQPDGSWSTNLPAADLAALSDGSHNLVATLTDTAGNSTSVTHSINVDANPANLPTVSIGVFAGNDIIDGAEVKTAQTLSGTTTHVEAGQTVTLTLNGKTYTATVLADGSWSTSVPAADLALLANGQTTITATVSDSAGNPANASHDVTVDTSLSGLSIAVIAGDDKLSLAESQLPLAINGSSANLAVGTTVTVTLNGKTYTGTTLADGSWSVTVPAADLALLADGNASVTVSAVDQAGNPVSDSHNLGVFIHGLPDVTLNTPFGDGILNGAEAGQPQTLTGTTGITSPGQTVTVTLGGKTYTGTVDGSGHWSVTLPAADLQALPDGTPALTVTVTDAAGNSNTLNTTVTVDETAPTLTVGLIAGDDVLNAAEVLVAQTVSGTASVADAGRTVTLTLNGKTYTAVVQPDGSWSTSLPAADLQALSDGSHNLVATLTDTAGNSTSVTHSINVDANPANLPTISIGVFAGNDIIDGAEVKTAQTLSGTTAHVEAGQTVTLTLNGKTYTATVLADGSWSTSVPAADLALLANGQTTITATVSDSAGNPASGSHDVTIDTDLSGLSIAVIAGDDKLSLAESQLPLAINGSSANLAVGTTVTVTLNGKTYTGTTLADGSWSVSVPAADLALLADGTTTVTVSAVDQAGNPVSDSHNLGVFIHGLPDVTLNTPFGDGILNGAEAGQPQTLTGSTGITTPGQSVTVTLGGKTYTGTVDANGNWSVTLPSADLQALPDGTPALTVTVTDAAGNSNTLNTTVTVDETAPTLTVGLIAGDDVLNAAEVLVAQTVSGTASVADAGRTVTLTLNGKTYTAVVQPDGSWSASLPAADLQALSDGSHNLVATLTDTAGNSTSVTHSINVDANPANLPTVSIGVFAGNDIIDGAEVKTAQTLSGTTTHVEAGQTVTLTLNGKTYTATVLADGSWSTSVPAADLALLANGQTTITATVSDSAGNPVSASHDVTVDTDLSGLSIAVIAGDDKLSLAESLLPLAISGSSTNLAVGATVTVTLNGKTYTGTTLADGSWSVTVPAADLALLADGTTTVTVTAVDQAGNPVSGSHDLNVFIHSLPTATLNTPFGDGILNGAEAGQPQTLTGSTGITSPGQTVTVTLGGKTYTGTVDANGNWSVTLPSADLQALPDGTPALTVTVTDAAGNSNTLNTTVTVDETAPTLTVGLIAGDDVLNAAEVLVAQTVSGTASVADAGRTVTLTLNGKTYTAVVQPDGSWSTSVPAADLQALSDGSHNLVATLTDAAGNSTSTTHVLGVDANPANLPTLSINVFAGNDIVDGAEVKTAQTLTGTTTHVEAGQTVTLTLNGKTYTATVLADGSWSTSVPAADLALLANGQTTITATVSDSAGNPANASHDVTVDTNLSGLSISVIAGDDKLNLAESLQPLTISGDSANLPLGAIVTVTLNGKIYIGLTLPDGSWSVQVPAADLALLADGTATVSVSAVDQGGNLVSNSHNLGVFIHTLPDATLNTPFGDGILNGTEAGQPQTLTGSTGITTPGQTVTVTLGGKTYTGTVDGSGNWSVSVPAADLQALPDGTPALSVVVTDAAGNSNTLNTTVTVDATAPTLTVGLIAGDDVLNAAEVLVAQTVSGTASVADAGRTVTLTLNGKTYTAVVQPDGTWSASLPAADLQALSDGSHNLVATLTDAAGNSTSVTHSISVDANPANLPTVSIGVFAGNDIVDGAEVKTTQTLSGTTAHVEAGQTVTLTLNGKTYTATVLADGSWSTSVPAADLALLANGQTTITATVSDSAGNPASASHDVTIDTDLSGLSIAVIAGDDKLSLAESQLPLVINGGSANLATGATVTVTLNGKTYTGTTLADGSWSVTVPAADLALLADGTTTLSVTAVDQAGNPVSGSHDLGVFIHSLPDATLNTPFGDGILNGTEAGQPQTLTGSTGITTPGQTVTVTLGGKTYTGTVDGSGNWSVSVPAADLQALPDGTPALTVTVTDTAGNSNTLNTTVTVDTTAPTLTVGLIAGDDVLNAAEVLVAQSVSGSASIADAGRTVSLTLNGKTYTAVVQPDGTWSASLPAADLQALSDGSHNLVATLTDAAGNSTSVTHSISVDANPANLPTVSIGVFAGNDIVDGAEVKTTQTLSGTTAHVEAGQTVTLTLNGKTYTATVLADGSWSTSVPAADLALLANGQTTITATVSDSAGNPASASHDVTIDTDLSGLSIAVIAGDDKLSLAESQLPLVINGGSANLATGATVTVTLNGKTYTGTTLADGSWSVTVPAADLALLADGTTTLSVTAVDQAGNPVSGSHDLGVFIHSLPDATLNTPFGDGILNGTEAGQPQTLTGSTGITTPGQTVTVTLGGKTYTGTVDGSGNWSVSVPAADLQALPDGTPALTVTVTDTAGNSNTLNTTVTVDTTAPTLTVGLIAGDDVLNAAEVLVAQSVSGSASIADAGRTVSLTLNGKTYTAVVQPDGSWSASVPAADLQALSDGSHNLVAILTDAAGNSTSVTHSINVDANPANLPTVSIGVFAGNDIVDGAEVKTAQTLSGTSTHVETGQIVTITLNGKTYTATVLADGSWSTSVPAADLALLANGQTTITATVNDSAGNPASGSHQVTVDTDLSGLSIAVIAGDDKLNLAESLLPLAISGSSTNLAVGATVTVTLNGKTYTGTTLADGSWSVSVPAADLALLADGTTTVTVTATDQAGNPVSDSHNLGVFTHSLPEATLNTPFGDGILNGTEAGQPQTLTGSTGITTPGQTVTVTLGGKTYTGTVDGSGNWSVTVPAADLQALPDGTPALSVVVSDAAGNSNTLNTTVTVDATAPTLTVGLVAGDDVLNAAEVLVAQTVSGTASVADAGRSVTLTLNGKTYTAVVQPDGSWSTSVPAADLQALSDGSHNLVATLTDAAGNSTSVTHSLNIDANPANLPTLSIGAFAGDDIVNGAEALVTQALSGTTTNVEVGQTVTLTLNGKTYFASVQVGGGWSVNVPAADMALLANGQATITASVSDQAGNPATSSHTISVDTAVESIAINLIAGDDKLNLTEASQPLTISGTTVNVNAGQTVTVTLNGKTYTGVVLANGSWSVSVNSADLLALQDGLTTVTASVSNQGVDPVSDSHSLDVHIHTLPEPTINLPFGDGFLNQAEAATAQLLSGSTGIPGAGQSVIVTLGGKTYTATVDGSGNWSVSIPSADLQNLPAGSNTISVSATDSAGNSVPGSTTAQVDLVPPTLAVKPFAGDDKVNALESLSDQVVSGTASIGDAGRTVTVTLNGKSYTGVVANDGTWSATIPSADLQAMGDGSYPLTTTLSDAAGNTTTVTHTVTIDANPLDLPTLSINVFAGNDIIDGAEVKTSQTLSGTTTHVEAGQLVTITLNGKTYTATVLADGTWSTSVSAADLGQLAQGNSTISVTASDTSGNPATATHNVVVNTALSGIAIDVIAGDDKLNLAESLLPLAINGSSLNLATGASVTVTLNGKTYTGITLADGSWSVLVPPADLALLADGNINLSVSAVDQAGNPVSSSHTLGVFIHNLPDATLNTPFGDGILNGTEAGQPQTITGSTGITTPGQTVTVTLGDKTYTGTVDDSGNWSVTVPVGDLQALPDGTPLLNVVVTDAAGNSNTLSGTVVVDKVAPTLTVGVIAGDDVLNSAEVLLNQTVSGTASIGDAGRTVTLTLNGKTYTAVVQPDGSWSTSLPTADLTALSDGSYNLVATLTDSAGNSTSVTHTIGVDASALNAPVLTIGTFAGNNIIDGAEVQATQTLSGSSLNVEAGQIVSITLNGKTYTATVQADGSWSTNVPAADLALLTNGSLTITADVTDKAGNPASATHDVTVDLTQSALAIAPITGDNQLNAIEAAAGISISGSSTNVAAGATVTIALNGKFYEAIVQADGSWTTTVPSADLTILGDGNLTVTVSATDEAGNLVTGSQQLGVLINSLPVATLNTPFGDGYLNKAESTSDQTLSGTTGVSGSGQTVSVVLGGKTYTGIVDNNGNWSVSVPSADLAALPDGPTSIGVTVGDVAGNTSSITSSATVDLTVPVLTINTVSGDDIINIAESQQALQITGTAPINDSGQPVVVKVTINGLTYNGLVLADGSWSVTIPAGDLANLPNGISSITATLTDAAGNTGSVSHGITLDTDPAQAPLLTINTLSGDDYLSLAESNLPLTISGGSQRVEQGQQVTVTLNGKTYAAIVGADGSWSLQVPAVDVGALPDGKDTITATVSDTSGNQATANHNLTVITDAGNLPQLSVNVIAGDDIINANEANAAIIISGGSSHVQPGQVVSVLLNGKTYTAVVQADGSWSATVPSADVQALPQGSQTVTASVTDIAENPASATHNVTVDTVPPLLEIDIFAGDGILNLAEALLGQVLSGHTDPGLTVTVTLGANVYTALADPTTGAWSVNIPSNILQGLLDGSVTIGVSVTDAAGNSVSDSITVAVNTHTLPSLTLNPLFGDNILNIAELGIATPIGGAAANLLVNTPVLVKIGTYVVNGIVNNDGTWSALIPANALALLADGTVQVVVSAVDAAGNPASAGGSLEILSHILPNPTINLPFGDGALNLVEAGVNQLLTGTTGIIGNGQTVVVSLNGKDYNATVGNNGQWSVTLPTTDLLGLLDGPHTISVVATDKGGNSHGVTLDFDSILTGLPVAGFDTPFIDGIVNHAEALLGGALTGTTGIASNLGQTVKVNVNGLTLNATVNADGSWTLPLDSATLLGLPDGNWPVTVTVTDAVGNTNSTTGSLEILVNKLPLPTLDLPFGDGLLNIAEAALTQTLTGKTGLIGSGQIVTVTVDEGLPNQQTFTAQADGLGGWSLQLTAAQLAVFTNGQHTVEVTVEDRAGNTATTAPLDVNALLTLPTPTIIPPFGVDGVLSISEAAGALTITGTTGVNGAGQAVKVVIDVNGVSYNAQVDIDGNWSLPLPAATLSTLLDGPHVLTVTATDAAGNTNSSSLNFSSDLTAPVPTINTPFGDGFLNLAEANLGQILTGSAGDAATVSVKIGSQTFTAQVSGGNWSLALTTPQLTALAEGDNTITVTATDAAGNQGTAGSSVHISVNTLPSVTISNFTADNIINYAESQSVQLITGTSTNVAVGQQVTVTLNSKTYTGVVLANGSWSVSVPPADLKALSGTPSITAQVSDQAGNIAVDNHNFTVNLTPPGQIITVDPITGDNIVNASEVGLIINLTGKVVGGIGLGQVVTIIVGGLPLGIPVTTLADGTFSTVVTFPVDGNIVVSASTTLLTPLPTVFTASETVLVDRIPPTLTINTFAGNDVLNASESTVAQAISGTASVSEAGRIVTVTLNGKTYSAQVSGAGTWSVNVPPADLVNLPQGSSTINATLSDAAGNTTPATHVITTDTTAPLLSVDLLTGDNILTLVEALLGQTLTGTGGIGETVTVTLGPLTASVVVGPDGKWSIPLPSLDLQSLTDGPQIIGVTLTDTAGNSSHTDVTLNVALNKTLGAGVNALFGGDGVLNLAESLLTQVISGNATGDYNGAVVHVTVAGITLDANVGGNGQWSVSLLPSQLSLLGDGLAQIQVQIVDSHGNVVNDLIDIDVLTQNLPVIGPVTAFGDGLLNAVEAGVSQTISGVINGLGIGGGSVSVSLGTKTYTASVGAGGAWSLSIPPLDLAALSDGNLALGVSVTDSAGNVVSKNIDITAIIHNLPHIVLDPIFGDGILNVADLLLNQTIGGTVTNLAKGATINLDIAGSQTLTATVGDGGKWSATVTPDILGILQGLGNGNFTVTASATDAVGNTTSATAGLQLDVKLPVITLDPLFGGDGFLNAAEALVAQTVSGTVAFASAGAQVQVSLGGKNFLTTVGADGKFSLVLQPADLHTLLDGNVNVGVSVLDGSGNIGVLNTAIDVIVNKLPTLALNPLFGGDGFLNAAEALLTQTISGTTTNAAAGSQVVIKVGTLQLNATVGADGSWSANINPLQLADLAAGNLIVSATVTDPAGNTSGASVGLNVATILPTLTLNPLFGDGTLDLSDLLSPQILSGNAGNVSAGTTITLTLGSHTYTTSVDATGKWQLPIPTLDLQGLLDGLTNVTASLTDAAGNTVSKVSPLNVLINALPTLTLDPLFGGDGLLNALEATGNQIISGHATNAPGSTIQVHLGSNTYTTQVKADGSWSLSLTPLNLSSLLDGNLSLGVSVTNSAGKTGSISADLGVGIHNLPTVSLGSLFGDGFLNLSEANLNQLIGGTTTNAIGGSVSVNVGGLVLTAAVGNDGKWSVSVPTLNLVNLADGPLSVGVTVTDRYGNTSSANANATVKIHALPLLGIDALGTLTGALGILTNGLTVSGTSLNVQQGAKVSVTLLGSTLLGTVDATGHWTVKFDTTNALKGLNVLNLIPTLLGTVVAASVTDLAGNGVSVSAGLTSGIELPLLMTANAAVETLSLDTSGSENTSTDSTTDLTTVQHAQVAAVQHTTTETSTPTSEVSSTQTTTDTNEPVTSTLVVNPTLPVDTAGVTTVEDTTFSIGGVTINLADGTTASGDTIHGSSGNDVIHVNALDFLSIDGGAGIDTLELDGKNLNLDLTALGLKVQHIDIFDLGTSGTNSITLDLHEALNVKDAASDNLLIKGSVGDQVNLTQAEGGTWSSVGQRTVDGQVFDVYHNSALESGNTLGDVLVQQGLHVNLV</sequence>
<organism evidence="4 5">
    <name type="scientific">Serratia fonticola</name>
    <dbReference type="NCBI Taxonomy" id="47917"/>
    <lineage>
        <taxon>Bacteria</taxon>
        <taxon>Pseudomonadati</taxon>
        <taxon>Pseudomonadota</taxon>
        <taxon>Gammaproteobacteria</taxon>
        <taxon>Enterobacterales</taxon>
        <taxon>Yersiniaceae</taxon>
        <taxon>Serratia</taxon>
    </lineage>
</organism>
<dbReference type="Gene3D" id="2.60.40.10">
    <property type="entry name" value="Immunoglobulins"/>
    <property type="match status" value="70"/>
</dbReference>
<dbReference type="InterPro" id="IPR044016">
    <property type="entry name" value="Big_13"/>
</dbReference>
<dbReference type="PANTHER" id="PTHR19325:SF560">
    <property type="entry name" value="SUSHI, VON WILLEBRAND FACTOR TYPE A, EGF AND PENTRAXIN DOMAIN-CONTAINING PROTEIN 1"/>
    <property type="match status" value="1"/>
</dbReference>
<evidence type="ECO:0000256" key="2">
    <source>
        <dbReference type="SAM" id="MobiDB-lite"/>
    </source>
</evidence>
<dbReference type="SMART" id="SM00089">
    <property type="entry name" value="PKD"/>
    <property type="match status" value="14"/>
</dbReference>
<feature type="domain" description="PKD/Chitinase" evidence="3">
    <location>
        <begin position="1298"/>
        <end position="1375"/>
    </location>
</feature>
<dbReference type="Proteomes" id="UP000503464">
    <property type="component" value="Chromosome"/>
</dbReference>
<feature type="domain" description="PKD/Chitinase" evidence="3">
    <location>
        <begin position="1702"/>
        <end position="1779"/>
    </location>
</feature>
<protein>
    <submittedName>
        <fullName evidence="4">Ig-like domain-containing protein</fullName>
    </submittedName>
</protein>
<dbReference type="NCBIfam" id="NF033677">
    <property type="entry name" value="biofilm_BapA_N"/>
    <property type="match status" value="1"/>
</dbReference>
<feature type="domain" description="PKD/Chitinase" evidence="3">
    <location>
        <begin position="5557"/>
        <end position="5621"/>
    </location>
</feature>
<dbReference type="InterPro" id="IPR013783">
    <property type="entry name" value="Ig-like_fold"/>
</dbReference>
<dbReference type="RefSeq" id="WP_221035383.1">
    <property type="nucleotide sequence ID" value="NZ_CP054160.3"/>
</dbReference>
<feature type="domain" description="PKD/Chitinase" evidence="3">
    <location>
        <begin position="4126"/>
        <end position="4203"/>
    </location>
</feature>
<feature type="domain" description="PKD/Chitinase" evidence="3">
    <location>
        <begin position="3318"/>
        <end position="3395"/>
    </location>
</feature>
<feature type="domain" description="PKD/Chitinase" evidence="3">
    <location>
        <begin position="193"/>
        <end position="271"/>
    </location>
</feature>
<feature type="domain" description="PKD/Chitinase" evidence="3">
    <location>
        <begin position="3722"/>
        <end position="3799"/>
    </location>
</feature>
<dbReference type="InterPro" id="IPR049826">
    <property type="entry name" value="Ig-like_ice"/>
</dbReference>
<dbReference type="EMBL" id="CP054160">
    <property type="protein sequence ID" value="QXT42792.1"/>
    <property type="molecule type" value="Genomic_DNA"/>
</dbReference>
<evidence type="ECO:0000259" key="3">
    <source>
        <dbReference type="SMART" id="SM00089"/>
    </source>
</evidence>
<feature type="region of interest" description="Disordered" evidence="2">
    <location>
        <begin position="7290"/>
        <end position="7315"/>
    </location>
</feature>
<feature type="domain" description="PKD/Chitinase" evidence="3">
    <location>
        <begin position="395"/>
        <end position="472"/>
    </location>
</feature>
<evidence type="ECO:0000313" key="5">
    <source>
        <dbReference type="Proteomes" id="UP000503464"/>
    </source>
</evidence>
<evidence type="ECO:0000256" key="1">
    <source>
        <dbReference type="ARBA" id="ARBA00022659"/>
    </source>
</evidence>
<feature type="domain" description="PKD/Chitinase" evidence="3">
    <location>
        <begin position="2106"/>
        <end position="2182"/>
    </location>
</feature>
<reference evidence="5" key="1">
    <citation type="submission" date="2020-03" db="EMBL/GenBank/DDBJ databases">
        <title>Genome sequences of seven Enterobacteriaceae strains isolated from Canadian wastewater treatment facilities.</title>
        <authorList>
            <person name="Huang H."/>
            <person name="Chmara J.T."/>
            <person name="Duceppe M.-O."/>
        </authorList>
    </citation>
    <scope>NUCLEOTIDE SEQUENCE [LARGE SCALE GENOMIC DNA]</scope>
    <source>
        <strain evidence="5">Biosolid 3</strain>
    </source>
</reference>
<feature type="domain" description="PKD/Chitinase" evidence="3">
    <location>
        <begin position="4530"/>
        <end position="4607"/>
    </location>
</feature>
<dbReference type="InterPro" id="IPR022409">
    <property type="entry name" value="PKD/Chitinase_dom"/>
</dbReference>
<feature type="domain" description="PKD/Chitinase" evidence="3">
    <location>
        <begin position="894"/>
        <end position="971"/>
    </location>
</feature>
<dbReference type="PANTHER" id="PTHR19325">
    <property type="entry name" value="COMPLEMENT COMPONENT-RELATED SUSHI DOMAIN-CONTAINING"/>
    <property type="match status" value="1"/>
</dbReference>